<proteinExistence type="predicted"/>
<feature type="domain" description="Spore coat protein U/FanG" evidence="2">
    <location>
        <begin position="30"/>
        <end position="173"/>
    </location>
</feature>
<feature type="signal peptide" evidence="1">
    <location>
        <begin position="1"/>
        <end position="26"/>
    </location>
</feature>
<dbReference type="EMBL" id="PNRF01000031">
    <property type="protein sequence ID" value="PMR73995.1"/>
    <property type="molecule type" value="Genomic_DNA"/>
</dbReference>
<gene>
    <name evidence="3" type="ORF">C1H69_15085</name>
</gene>
<keyword evidence="4" id="KW-1185">Reference proteome</keyword>
<dbReference type="PROSITE" id="PS51257">
    <property type="entry name" value="PROKAR_LIPOPROTEIN"/>
    <property type="match status" value="1"/>
</dbReference>
<evidence type="ECO:0000256" key="1">
    <source>
        <dbReference type="SAM" id="SignalP"/>
    </source>
</evidence>
<feature type="chain" id="PRO_5014743800" evidence="1">
    <location>
        <begin position="27"/>
        <end position="176"/>
    </location>
</feature>
<dbReference type="InterPro" id="IPR053167">
    <property type="entry name" value="Spore_coat_component"/>
</dbReference>
<reference evidence="3 4" key="1">
    <citation type="submission" date="2018-01" db="EMBL/GenBank/DDBJ databases">
        <title>Halomonas endophytica sp. nov., isolated from storage liquid in the stems of Populus euphratica.</title>
        <authorList>
            <person name="Chen C."/>
        </authorList>
    </citation>
    <scope>NUCLEOTIDE SEQUENCE [LARGE SCALE GENOMIC DNA]</scope>
    <source>
        <strain evidence="3 4">MC28</strain>
    </source>
</reference>
<evidence type="ECO:0000313" key="4">
    <source>
        <dbReference type="Proteomes" id="UP000235803"/>
    </source>
</evidence>
<protein>
    <submittedName>
        <fullName evidence="3">SCPU domain-containing protein</fullName>
    </submittedName>
</protein>
<dbReference type="RefSeq" id="WP_102654213.1">
    <property type="nucleotide sequence ID" value="NZ_PNRF01000031.1"/>
</dbReference>
<dbReference type="OrthoDB" id="8588792at2"/>
<organism evidence="3 4">
    <name type="scientific">Billgrantia endophytica</name>
    <dbReference type="NCBI Taxonomy" id="2033802"/>
    <lineage>
        <taxon>Bacteria</taxon>
        <taxon>Pseudomonadati</taxon>
        <taxon>Pseudomonadota</taxon>
        <taxon>Gammaproteobacteria</taxon>
        <taxon>Oceanospirillales</taxon>
        <taxon>Halomonadaceae</taxon>
        <taxon>Billgrantia</taxon>
    </lineage>
</organism>
<dbReference type="Proteomes" id="UP000235803">
    <property type="component" value="Unassembled WGS sequence"/>
</dbReference>
<evidence type="ECO:0000259" key="2">
    <source>
        <dbReference type="Pfam" id="PF05229"/>
    </source>
</evidence>
<sequence>MTLHKTYLSLAAASIACLLPLSQSHAAVSGQVQATLNIDSGCEVNGSVSGSANDFGELDFGRSGPIWSNVLTAELATGGGGALEVTCDSGVGSFSVSIDGGLNGDRALSGPDSNTVDYELYQDAGRTQEFVANTPVSYTVSSGDPIAVPVYGSILPNATAKDAGLYTDTLTVTVEF</sequence>
<dbReference type="InterPro" id="IPR007893">
    <property type="entry name" value="Spore_coat_U/FanG"/>
</dbReference>
<evidence type="ECO:0000313" key="3">
    <source>
        <dbReference type="EMBL" id="PMR73995.1"/>
    </source>
</evidence>
<dbReference type="Pfam" id="PF05229">
    <property type="entry name" value="SCPU"/>
    <property type="match status" value="1"/>
</dbReference>
<keyword evidence="1" id="KW-0732">Signal</keyword>
<dbReference type="SMART" id="SM00972">
    <property type="entry name" value="SCPU"/>
    <property type="match status" value="1"/>
</dbReference>
<name>A0A2N7U0N3_9GAMM</name>
<dbReference type="PANTHER" id="PTHR37089">
    <property type="entry name" value="PROTEIN U-RELATED"/>
    <property type="match status" value="1"/>
</dbReference>
<dbReference type="AlphaFoldDB" id="A0A2N7U0N3"/>
<comment type="caution">
    <text evidence="3">The sequence shown here is derived from an EMBL/GenBank/DDBJ whole genome shotgun (WGS) entry which is preliminary data.</text>
</comment>
<accession>A0A2N7U0N3</accession>